<dbReference type="HOGENOM" id="CLU_1543072_0_0_1"/>
<feature type="region of interest" description="Disordered" evidence="1">
    <location>
        <begin position="50"/>
        <end position="74"/>
    </location>
</feature>
<keyword evidence="3" id="KW-1185">Reference proteome</keyword>
<protein>
    <submittedName>
        <fullName evidence="2">Uncharacterized protein</fullName>
    </submittedName>
</protein>
<gene>
    <name evidence="2" type="ORF">F443_15580</name>
</gene>
<reference evidence="2 3" key="1">
    <citation type="submission" date="2013-11" db="EMBL/GenBank/DDBJ databases">
        <title>The Genome Sequence of Phytophthora parasitica P1569.</title>
        <authorList>
            <consortium name="The Broad Institute Genomics Platform"/>
            <person name="Russ C."/>
            <person name="Tyler B."/>
            <person name="Panabieres F."/>
            <person name="Shan W."/>
            <person name="Tripathy S."/>
            <person name="Grunwald N."/>
            <person name="Machado M."/>
            <person name="Johnson C.S."/>
            <person name="Arredondo F."/>
            <person name="Hong C."/>
            <person name="Coffey M."/>
            <person name="Young S.K."/>
            <person name="Zeng Q."/>
            <person name="Gargeya S."/>
            <person name="Fitzgerald M."/>
            <person name="Abouelleil A."/>
            <person name="Alvarado L."/>
            <person name="Chapman S.B."/>
            <person name="Gainer-Dewar J."/>
            <person name="Goldberg J."/>
            <person name="Griggs A."/>
            <person name="Gujja S."/>
            <person name="Hansen M."/>
            <person name="Howarth C."/>
            <person name="Imamovic A."/>
            <person name="Ireland A."/>
            <person name="Larimer J."/>
            <person name="McCowan C."/>
            <person name="Murphy C."/>
            <person name="Pearson M."/>
            <person name="Poon T.W."/>
            <person name="Priest M."/>
            <person name="Roberts A."/>
            <person name="Saif S."/>
            <person name="Shea T."/>
            <person name="Sykes S."/>
            <person name="Wortman J."/>
            <person name="Nusbaum C."/>
            <person name="Birren B."/>
        </authorList>
    </citation>
    <scope>NUCLEOTIDE SEQUENCE [LARGE SCALE GENOMIC DNA]</scope>
    <source>
        <strain evidence="2 3">P1569</strain>
    </source>
</reference>
<organism evidence="2 3">
    <name type="scientific">Phytophthora nicotianae P1569</name>
    <dbReference type="NCBI Taxonomy" id="1317065"/>
    <lineage>
        <taxon>Eukaryota</taxon>
        <taxon>Sar</taxon>
        <taxon>Stramenopiles</taxon>
        <taxon>Oomycota</taxon>
        <taxon>Peronosporomycetes</taxon>
        <taxon>Peronosporales</taxon>
        <taxon>Peronosporaceae</taxon>
        <taxon>Phytophthora</taxon>
    </lineage>
</organism>
<accession>V9EHS6</accession>
<proteinExistence type="predicted"/>
<dbReference type="EMBL" id="ANIZ01002740">
    <property type="protein sequence ID" value="ETI38775.1"/>
    <property type="molecule type" value="Genomic_DNA"/>
</dbReference>
<evidence type="ECO:0000256" key="1">
    <source>
        <dbReference type="SAM" id="MobiDB-lite"/>
    </source>
</evidence>
<comment type="caution">
    <text evidence="2">The sequence shown here is derived from an EMBL/GenBank/DDBJ whole genome shotgun (WGS) entry which is preliminary data.</text>
</comment>
<dbReference type="AlphaFoldDB" id="V9EHS6"/>
<evidence type="ECO:0000313" key="3">
    <source>
        <dbReference type="Proteomes" id="UP000018721"/>
    </source>
</evidence>
<evidence type="ECO:0000313" key="2">
    <source>
        <dbReference type="EMBL" id="ETI38775.1"/>
    </source>
</evidence>
<name>V9EHS6_PHYNI</name>
<sequence>MLGAMAGVKDYPPWPEILPGVVSATLHQHEHLRIGKWVCTMSSPVRGRCSLNRSGVRPDRLPSRTQSSANSDRRCSPAPLVLLVTSRHAAVHSLLPVPPSVPSVHFVQFVTGACRRKLQRLSSSSSSSSSSCVSDTLSFRQGQSRRSLALVPTSVCVLQRRLQNHLRSPLQVPE</sequence>
<dbReference type="Proteomes" id="UP000018721">
    <property type="component" value="Unassembled WGS sequence"/>
</dbReference>